<dbReference type="Pfam" id="PF00293">
    <property type="entry name" value="NUDIX"/>
    <property type="match status" value="1"/>
</dbReference>
<dbReference type="GO" id="GO:0006167">
    <property type="term" value="P:AMP biosynthetic process"/>
    <property type="evidence" value="ECO:0007669"/>
    <property type="project" value="TreeGrafter"/>
</dbReference>
<dbReference type="InterPro" id="IPR051325">
    <property type="entry name" value="Nudix_hydrolase_domain"/>
</dbReference>
<proteinExistence type="predicted"/>
<gene>
    <name evidence="3" type="ORF">O9G_001716</name>
</gene>
<dbReference type="InterPro" id="IPR015797">
    <property type="entry name" value="NUDIX_hydrolase-like_dom_sf"/>
</dbReference>
<dbReference type="OrthoDB" id="276276at2759"/>
<accession>A0A075AXM9</accession>
<dbReference type="HOGENOM" id="CLU_037162_14_4_1"/>
<evidence type="ECO:0000313" key="4">
    <source>
        <dbReference type="Proteomes" id="UP000030755"/>
    </source>
</evidence>
<reference evidence="3 4" key="1">
    <citation type="journal article" date="2013" name="Curr. Biol.">
        <title>Shared signatures of parasitism and phylogenomics unite Cryptomycota and microsporidia.</title>
        <authorList>
            <person name="James T.Y."/>
            <person name="Pelin A."/>
            <person name="Bonen L."/>
            <person name="Ahrendt S."/>
            <person name="Sain D."/>
            <person name="Corradi N."/>
            <person name="Stajich J.E."/>
        </authorList>
    </citation>
    <scope>NUCLEOTIDE SEQUENCE [LARGE SCALE GENOMIC DNA]</scope>
    <source>
        <strain evidence="3 4">CSF55</strain>
    </source>
</reference>
<dbReference type="PROSITE" id="PS51462">
    <property type="entry name" value="NUDIX"/>
    <property type="match status" value="1"/>
</dbReference>
<dbReference type="PANTHER" id="PTHR21340:SF0">
    <property type="entry name" value="BIS(5'-NUCLEOSYL)-TETRAPHOSPHATASE [ASYMMETRICAL]"/>
    <property type="match status" value="1"/>
</dbReference>
<protein>
    <submittedName>
        <fullName evidence="3">NUDIX hydrolase-like domain-containing protein</fullName>
    </submittedName>
</protein>
<dbReference type="OMA" id="GKEVRYW"/>
<dbReference type="SUPFAM" id="SSF55811">
    <property type="entry name" value="Nudix"/>
    <property type="match status" value="1"/>
</dbReference>
<dbReference type="STRING" id="988480.A0A075AXM9"/>
<keyword evidence="1 3" id="KW-0378">Hydrolase</keyword>
<feature type="domain" description="Nudix hydrolase" evidence="2">
    <location>
        <begin position="2"/>
        <end position="146"/>
    </location>
</feature>
<name>A0A075AXM9_ROZAC</name>
<evidence type="ECO:0000259" key="2">
    <source>
        <dbReference type="PROSITE" id="PS51462"/>
    </source>
</evidence>
<evidence type="ECO:0000313" key="3">
    <source>
        <dbReference type="EMBL" id="EPZ33304.1"/>
    </source>
</evidence>
<keyword evidence="4" id="KW-1185">Reference proteome</keyword>
<dbReference type="InterPro" id="IPR000086">
    <property type="entry name" value="NUDIX_hydrolase_dom"/>
</dbReference>
<dbReference type="PANTHER" id="PTHR21340">
    <property type="entry name" value="DIADENOSINE 5,5-P1,P4-TETRAPHOSPHATE PYROPHOSPHOHYDROLASE MUTT"/>
    <property type="match status" value="1"/>
</dbReference>
<dbReference type="Proteomes" id="UP000030755">
    <property type="component" value="Unassembled WGS sequence"/>
</dbReference>
<organism evidence="3 4">
    <name type="scientific">Rozella allomycis (strain CSF55)</name>
    <dbReference type="NCBI Taxonomy" id="988480"/>
    <lineage>
        <taxon>Eukaryota</taxon>
        <taxon>Fungi</taxon>
        <taxon>Fungi incertae sedis</taxon>
        <taxon>Cryptomycota</taxon>
        <taxon>Cryptomycota incertae sedis</taxon>
        <taxon>Rozella</taxon>
    </lineage>
</organism>
<dbReference type="EMBL" id="KE561067">
    <property type="protein sequence ID" value="EPZ33304.1"/>
    <property type="molecule type" value="Genomic_DNA"/>
</dbReference>
<dbReference type="GO" id="GO:0004081">
    <property type="term" value="F:bis(5'-nucleosyl)-tetraphosphatase (asymmetrical) activity"/>
    <property type="evidence" value="ECO:0007669"/>
    <property type="project" value="TreeGrafter"/>
</dbReference>
<dbReference type="Gene3D" id="3.90.79.10">
    <property type="entry name" value="Nucleoside Triphosphate Pyrophosphohydrolase"/>
    <property type="match status" value="1"/>
</dbReference>
<dbReference type="GO" id="GO:0006754">
    <property type="term" value="P:ATP biosynthetic process"/>
    <property type="evidence" value="ECO:0007669"/>
    <property type="project" value="TreeGrafter"/>
</dbReference>
<dbReference type="AlphaFoldDB" id="A0A075AXM9"/>
<evidence type="ECO:0000256" key="1">
    <source>
        <dbReference type="ARBA" id="ARBA00022801"/>
    </source>
</evidence>
<sequence length="154" mass="18100">MQKDVSYGIVLLFKNTMNIFETFLIHQLSGPHWTIPKGHPEPSDKSDVETALRELKEETGYSLSPADLFDTNTKFSTSYEYYHAKKKIQIHKTNIYFLAFVGEHMRHEEKPKLQECEVDEATWLNFEDAKQKVTFESDKQLIKEVEKFIEHSKL</sequence>